<comment type="subcellular location">
    <subcellularLocation>
        <location evidence="1">Membrane</location>
        <topology evidence="1">Multi-pass membrane protein</topology>
    </subcellularLocation>
</comment>
<keyword evidence="10" id="KW-1185">Reference proteome</keyword>
<proteinExistence type="inferred from homology"/>
<feature type="transmembrane region" description="Helical" evidence="7">
    <location>
        <begin position="102"/>
        <end position="123"/>
    </location>
</feature>
<name>A0A7L5E0S2_9SPHI</name>
<evidence type="ECO:0000259" key="8">
    <source>
        <dbReference type="Pfam" id="PF01694"/>
    </source>
</evidence>
<dbReference type="Proteomes" id="UP000503278">
    <property type="component" value="Chromosome"/>
</dbReference>
<keyword evidence="9" id="KW-0645">Protease</keyword>
<accession>A0A7L5E0S2</accession>
<sequence length="188" mass="21173">MTLIALTSTLVFFKPDWLLQLTLHPYSIRKGGEYYRILTGDLVHNDWLHLLFNEFMLLMFGASLERYLNSRSAQGSWLFLCIYLASCFCGAVGTLLRHGKDFGFMSAGASGSIMGCMFSYILLQPHVVAYYLPVWGPVQNIYGGLLYILVMIVYQQKRTNTMINQEVHFYGALGGMITTLVIMAGGLK</sequence>
<feature type="domain" description="Peptidase S54 rhomboid" evidence="8">
    <location>
        <begin position="32"/>
        <end position="183"/>
    </location>
</feature>
<dbReference type="InterPro" id="IPR035952">
    <property type="entry name" value="Rhomboid-like_sf"/>
</dbReference>
<dbReference type="RefSeq" id="WP_169606973.1">
    <property type="nucleotide sequence ID" value="NZ_CP051682.1"/>
</dbReference>
<gene>
    <name evidence="9" type="ORF">HH214_08800</name>
</gene>
<evidence type="ECO:0000256" key="7">
    <source>
        <dbReference type="SAM" id="Phobius"/>
    </source>
</evidence>
<evidence type="ECO:0000256" key="5">
    <source>
        <dbReference type="ARBA" id="ARBA00022989"/>
    </source>
</evidence>
<protein>
    <submittedName>
        <fullName evidence="9">Rhomboid family intramembrane serine protease</fullName>
    </submittedName>
</protein>
<reference evidence="9 10" key="1">
    <citation type="submission" date="2020-04" db="EMBL/GenBank/DDBJ databases">
        <title>Genome sequencing of novel species.</title>
        <authorList>
            <person name="Heo J."/>
            <person name="Kim S.-J."/>
            <person name="Kim J.-S."/>
            <person name="Hong S.-B."/>
            <person name="Kwon S.-W."/>
        </authorList>
    </citation>
    <scope>NUCLEOTIDE SEQUENCE [LARGE SCALE GENOMIC DNA]</scope>
    <source>
        <strain evidence="9 10">F39-2</strain>
    </source>
</reference>
<feature type="transmembrane region" description="Helical" evidence="7">
    <location>
        <begin position="76"/>
        <end position="96"/>
    </location>
</feature>
<dbReference type="InterPro" id="IPR050925">
    <property type="entry name" value="Rhomboid_protease_S54"/>
</dbReference>
<dbReference type="PANTHER" id="PTHR43731">
    <property type="entry name" value="RHOMBOID PROTEASE"/>
    <property type="match status" value="1"/>
</dbReference>
<keyword evidence="3 7" id="KW-0812">Transmembrane</keyword>
<organism evidence="9 10">
    <name type="scientific">Mucilaginibacter robiniae</name>
    <dbReference type="NCBI Taxonomy" id="2728022"/>
    <lineage>
        <taxon>Bacteria</taxon>
        <taxon>Pseudomonadati</taxon>
        <taxon>Bacteroidota</taxon>
        <taxon>Sphingobacteriia</taxon>
        <taxon>Sphingobacteriales</taxon>
        <taxon>Sphingobacteriaceae</taxon>
        <taxon>Mucilaginibacter</taxon>
    </lineage>
</organism>
<dbReference type="GO" id="GO:0004252">
    <property type="term" value="F:serine-type endopeptidase activity"/>
    <property type="evidence" value="ECO:0007669"/>
    <property type="project" value="InterPro"/>
</dbReference>
<dbReference type="AlphaFoldDB" id="A0A7L5E0S2"/>
<evidence type="ECO:0000256" key="1">
    <source>
        <dbReference type="ARBA" id="ARBA00004141"/>
    </source>
</evidence>
<dbReference type="InterPro" id="IPR022764">
    <property type="entry name" value="Peptidase_S54_rhomboid_dom"/>
</dbReference>
<dbReference type="KEGG" id="mrob:HH214_08800"/>
<evidence type="ECO:0000256" key="2">
    <source>
        <dbReference type="ARBA" id="ARBA00009045"/>
    </source>
</evidence>
<keyword evidence="5 7" id="KW-1133">Transmembrane helix</keyword>
<feature type="transmembrane region" description="Helical" evidence="7">
    <location>
        <begin position="130"/>
        <end position="155"/>
    </location>
</feature>
<dbReference type="EMBL" id="CP051682">
    <property type="protein sequence ID" value="QJD95967.1"/>
    <property type="molecule type" value="Genomic_DNA"/>
</dbReference>
<evidence type="ECO:0000313" key="10">
    <source>
        <dbReference type="Proteomes" id="UP000503278"/>
    </source>
</evidence>
<keyword evidence="4" id="KW-0378">Hydrolase</keyword>
<evidence type="ECO:0000256" key="4">
    <source>
        <dbReference type="ARBA" id="ARBA00022801"/>
    </source>
</evidence>
<keyword evidence="6 7" id="KW-0472">Membrane</keyword>
<feature type="transmembrane region" description="Helical" evidence="7">
    <location>
        <begin position="167"/>
        <end position="187"/>
    </location>
</feature>
<comment type="similarity">
    <text evidence="2">Belongs to the peptidase S54 family.</text>
</comment>
<dbReference type="SUPFAM" id="SSF144091">
    <property type="entry name" value="Rhomboid-like"/>
    <property type="match status" value="1"/>
</dbReference>
<dbReference type="GO" id="GO:0016020">
    <property type="term" value="C:membrane"/>
    <property type="evidence" value="ECO:0007669"/>
    <property type="project" value="UniProtKB-SubCell"/>
</dbReference>
<evidence type="ECO:0000256" key="6">
    <source>
        <dbReference type="ARBA" id="ARBA00023136"/>
    </source>
</evidence>
<dbReference type="Gene3D" id="1.20.1540.10">
    <property type="entry name" value="Rhomboid-like"/>
    <property type="match status" value="1"/>
</dbReference>
<dbReference type="GO" id="GO:0006508">
    <property type="term" value="P:proteolysis"/>
    <property type="evidence" value="ECO:0007669"/>
    <property type="project" value="UniProtKB-KW"/>
</dbReference>
<dbReference type="PANTHER" id="PTHR43731:SF14">
    <property type="entry name" value="PRESENILIN-ASSOCIATED RHOMBOID-LIKE PROTEIN, MITOCHONDRIAL"/>
    <property type="match status" value="1"/>
</dbReference>
<evidence type="ECO:0000313" key="9">
    <source>
        <dbReference type="EMBL" id="QJD95967.1"/>
    </source>
</evidence>
<evidence type="ECO:0000256" key="3">
    <source>
        <dbReference type="ARBA" id="ARBA00022692"/>
    </source>
</evidence>
<dbReference type="Pfam" id="PF01694">
    <property type="entry name" value="Rhomboid"/>
    <property type="match status" value="1"/>
</dbReference>